<accession>A0A2R6X3T9</accession>
<reference evidence="4" key="1">
    <citation type="journal article" date="2017" name="Cell">
        <title>Insights into land plant evolution garnered from the Marchantia polymorpha genome.</title>
        <authorList>
            <person name="Bowman J.L."/>
            <person name="Kohchi T."/>
            <person name="Yamato K.T."/>
            <person name="Jenkins J."/>
            <person name="Shu S."/>
            <person name="Ishizaki K."/>
            <person name="Yamaoka S."/>
            <person name="Nishihama R."/>
            <person name="Nakamura Y."/>
            <person name="Berger F."/>
            <person name="Adam C."/>
            <person name="Aki S.S."/>
            <person name="Althoff F."/>
            <person name="Araki T."/>
            <person name="Arteaga-Vazquez M.A."/>
            <person name="Balasubrmanian S."/>
            <person name="Barry K."/>
            <person name="Bauer D."/>
            <person name="Boehm C.R."/>
            <person name="Briginshaw L."/>
            <person name="Caballero-Perez J."/>
            <person name="Catarino B."/>
            <person name="Chen F."/>
            <person name="Chiyoda S."/>
            <person name="Chovatia M."/>
            <person name="Davies K.M."/>
            <person name="Delmans M."/>
            <person name="Demura T."/>
            <person name="Dierschke T."/>
            <person name="Dolan L."/>
            <person name="Dorantes-Acosta A.E."/>
            <person name="Eklund D.M."/>
            <person name="Florent S.N."/>
            <person name="Flores-Sandoval E."/>
            <person name="Fujiyama A."/>
            <person name="Fukuzawa H."/>
            <person name="Galik B."/>
            <person name="Grimanelli D."/>
            <person name="Grimwood J."/>
            <person name="Grossniklaus U."/>
            <person name="Hamada T."/>
            <person name="Haseloff J."/>
            <person name="Hetherington A.J."/>
            <person name="Higo A."/>
            <person name="Hirakawa Y."/>
            <person name="Hundley H.N."/>
            <person name="Ikeda Y."/>
            <person name="Inoue K."/>
            <person name="Inoue S.I."/>
            <person name="Ishida S."/>
            <person name="Jia Q."/>
            <person name="Kakita M."/>
            <person name="Kanazawa T."/>
            <person name="Kawai Y."/>
            <person name="Kawashima T."/>
            <person name="Kennedy M."/>
            <person name="Kinose K."/>
            <person name="Kinoshita T."/>
            <person name="Kohara Y."/>
            <person name="Koide E."/>
            <person name="Komatsu K."/>
            <person name="Kopischke S."/>
            <person name="Kubo M."/>
            <person name="Kyozuka J."/>
            <person name="Lagercrantz U."/>
            <person name="Lin S.S."/>
            <person name="Lindquist E."/>
            <person name="Lipzen A.M."/>
            <person name="Lu C.W."/>
            <person name="De Luna E."/>
            <person name="Martienssen R.A."/>
            <person name="Minamino N."/>
            <person name="Mizutani M."/>
            <person name="Mizutani M."/>
            <person name="Mochizuki N."/>
            <person name="Monte I."/>
            <person name="Mosher R."/>
            <person name="Nagasaki H."/>
            <person name="Nakagami H."/>
            <person name="Naramoto S."/>
            <person name="Nishitani K."/>
            <person name="Ohtani M."/>
            <person name="Okamoto T."/>
            <person name="Okumura M."/>
            <person name="Phillips J."/>
            <person name="Pollak B."/>
            <person name="Reinders A."/>
            <person name="Rovekamp M."/>
            <person name="Sano R."/>
            <person name="Sawa S."/>
            <person name="Schmid M.W."/>
            <person name="Shirakawa M."/>
            <person name="Solano R."/>
            <person name="Spunde A."/>
            <person name="Suetsugu N."/>
            <person name="Sugano S."/>
            <person name="Sugiyama A."/>
            <person name="Sun R."/>
            <person name="Suzuki Y."/>
            <person name="Takenaka M."/>
            <person name="Takezawa D."/>
            <person name="Tomogane H."/>
            <person name="Tsuzuki M."/>
            <person name="Ueda T."/>
            <person name="Umeda M."/>
            <person name="Ward J.M."/>
            <person name="Watanabe Y."/>
            <person name="Yazaki K."/>
            <person name="Yokoyama R."/>
            <person name="Yoshitake Y."/>
            <person name="Yotsui I."/>
            <person name="Zachgo S."/>
            <person name="Schmutz J."/>
        </authorList>
    </citation>
    <scope>NUCLEOTIDE SEQUENCE [LARGE SCALE GENOMIC DNA]</scope>
    <source>
        <strain evidence="4">Tak-1</strain>
    </source>
</reference>
<evidence type="ECO:0000256" key="1">
    <source>
        <dbReference type="SAM" id="Coils"/>
    </source>
</evidence>
<dbReference type="Gramene" id="Mp6g18790.1">
    <property type="protein sequence ID" value="Mp6g18790.1.cds"/>
    <property type="gene ID" value="Mp6g18790"/>
</dbReference>
<feature type="coiled-coil region" evidence="1">
    <location>
        <begin position="212"/>
        <end position="270"/>
    </location>
</feature>
<protein>
    <submittedName>
        <fullName evidence="3">Uncharacterized protein</fullName>
    </submittedName>
</protein>
<evidence type="ECO:0000256" key="2">
    <source>
        <dbReference type="SAM" id="MobiDB-lite"/>
    </source>
</evidence>
<feature type="compositionally biased region" description="Polar residues" evidence="2">
    <location>
        <begin position="113"/>
        <end position="127"/>
    </location>
</feature>
<keyword evidence="4" id="KW-1185">Reference proteome</keyword>
<proteinExistence type="predicted"/>
<dbReference type="Proteomes" id="UP000244005">
    <property type="component" value="Unassembled WGS sequence"/>
</dbReference>
<dbReference type="OrthoDB" id="10556407at2759"/>
<evidence type="ECO:0000313" key="4">
    <source>
        <dbReference type="Proteomes" id="UP000244005"/>
    </source>
</evidence>
<organism evidence="3 4">
    <name type="scientific">Marchantia polymorpha</name>
    <name type="common">Common liverwort</name>
    <name type="synonym">Marchantia aquatica</name>
    <dbReference type="NCBI Taxonomy" id="3197"/>
    <lineage>
        <taxon>Eukaryota</taxon>
        <taxon>Viridiplantae</taxon>
        <taxon>Streptophyta</taxon>
        <taxon>Embryophyta</taxon>
        <taxon>Marchantiophyta</taxon>
        <taxon>Marchantiopsida</taxon>
        <taxon>Marchantiidae</taxon>
        <taxon>Marchantiales</taxon>
        <taxon>Marchantiaceae</taxon>
        <taxon>Marchantia</taxon>
    </lineage>
</organism>
<dbReference type="EMBL" id="KZ772710">
    <property type="protein sequence ID" value="PTQ40766.1"/>
    <property type="molecule type" value="Genomic_DNA"/>
</dbReference>
<keyword evidence="1" id="KW-0175">Coiled coil</keyword>
<name>A0A2R6X3T9_MARPO</name>
<evidence type="ECO:0000313" key="3">
    <source>
        <dbReference type="EMBL" id="PTQ40766.1"/>
    </source>
</evidence>
<feature type="region of interest" description="Disordered" evidence="2">
    <location>
        <begin position="104"/>
        <end position="141"/>
    </location>
</feature>
<gene>
    <name evidence="3" type="ORF">MARPO_0038s0089</name>
</gene>
<sequence length="321" mass="36437">MHRLQSMLDEIEKLDGLAPRVNSPQPPLVLNEFTSVEAVISNMELELDDLDPEGESSPERKFIRRHLEQLIKVASATETKIRDLQDEVKEKSEIIHLLQETVNNMREKKPKTKGSTQRSCSPAQSTSSRKRAVPAAGSSECSRCKGNVQEAEDAVSCIEPFANKVFEVTRQKVINKNNYSFQMPPEPGPWRTATDRSQGIWDREIIEKLEDHVKLSKEVEILRRKLEEYKQVLSTSEYQRGSAQATVQNLKEEVKRCREALEQKDRLRKKKKAKPSLRKSGKKQMAQLIIKVCKLENVDTAASNSIITQSSDPPVSMILSS</sequence>
<dbReference type="AlphaFoldDB" id="A0A2R6X3T9"/>